<dbReference type="AlphaFoldDB" id="B9J673"/>
<name>B9J673_BACCQ</name>
<protein>
    <submittedName>
        <fullName evidence="1">Uncharacterized protein</fullName>
    </submittedName>
</protein>
<dbReference type="HOGENOM" id="CLU_3395018_0_0_9"/>
<dbReference type="KEGG" id="bcq:BCQ_PI134"/>
<sequence length="31" mass="3618">MEKCKRDLITLKEAYILLGLTKKRNIKDILG</sequence>
<organism evidence="1 2">
    <name type="scientific">Bacillus cereus (strain Q1)</name>
    <dbReference type="NCBI Taxonomy" id="361100"/>
    <lineage>
        <taxon>Bacteria</taxon>
        <taxon>Bacillati</taxon>
        <taxon>Bacillota</taxon>
        <taxon>Bacilli</taxon>
        <taxon>Bacillales</taxon>
        <taxon>Bacillaceae</taxon>
        <taxon>Bacillus</taxon>
        <taxon>Bacillus cereus group</taxon>
    </lineage>
</organism>
<keyword evidence="1" id="KW-0614">Plasmid</keyword>
<reference evidence="1 2" key="1">
    <citation type="journal article" date="2009" name="J. Bacteriol.">
        <title>Complete genome sequence of the extremophilic Bacillus cereus strain Q1 with industrial applications.</title>
        <authorList>
            <person name="Xiong Z."/>
            <person name="Jiang Y."/>
            <person name="Qi D."/>
            <person name="Lu H."/>
            <person name="Yang F."/>
            <person name="Yang J."/>
            <person name="Chen L."/>
            <person name="Sun L."/>
            <person name="Xu X."/>
            <person name="Xue Y."/>
            <person name="Zhu Y."/>
            <person name="Jin Q."/>
        </authorList>
    </citation>
    <scope>NUCLEOTIDE SEQUENCE [LARGE SCALE GENOMIC DNA]</scope>
    <source>
        <strain evidence="1 2">Q1</strain>
        <plasmid evidence="1 2">pBc239</plasmid>
    </source>
</reference>
<accession>B9J673</accession>
<proteinExistence type="predicted"/>
<geneLocation type="plasmid" evidence="1 2">
    <name>pBc239</name>
</geneLocation>
<dbReference type="EMBL" id="CP000228">
    <property type="protein sequence ID" value="ACM15868.1"/>
    <property type="molecule type" value="Genomic_DNA"/>
</dbReference>
<gene>
    <name evidence="1" type="ordered locus">BCQ_PI134</name>
</gene>
<evidence type="ECO:0000313" key="1">
    <source>
        <dbReference type="EMBL" id="ACM15868.1"/>
    </source>
</evidence>
<evidence type="ECO:0000313" key="2">
    <source>
        <dbReference type="Proteomes" id="UP000000441"/>
    </source>
</evidence>
<dbReference type="Proteomes" id="UP000000441">
    <property type="component" value="Plasmid pBc239"/>
</dbReference>